<dbReference type="PANTHER" id="PTHR46558">
    <property type="entry name" value="TRACRIPTIONAL REGULATORY PROTEIN-RELATED-RELATED"/>
    <property type="match status" value="1"/>
</dbReference>
<dbReference type="InterPro" id="IPR001387">
    <property type="entry name" value="Cro/C1-type_HTH"/>
</dbReference>
<dbReference type="AlphaFoldDB" id="A0A415P537"/>
<dbReference type="SMART" id="SM00530">
    <property type="entry name" value="HTH_XRE"/>
    <property type="match status" value="1"/>
</dbReference>
<gene>
    <name evidence="4" type="ORF">DWZ83_08790</name>
    <name evidence="3" type="ORF">KHZ85_01485</name>
</gene>
<dbReference type="GeneID" id="92793960"/>
<reference evidence="4 5" key="1">
    <citation type="submission" date="2018-08" db="EMBL/GenBank/DDBJ databases">
        <title>A genome reference for cultivated species of the human gut microbiota.</title>
        <authorList>
            <person name="Zou Y."/>
            <person name="Xue W."/>
            <person name="Luo G."/>
        </authorList>
    </citation>
    <scope>NUCLEOTIDE SEQUENCE [LARGE SCALE GENOMIC DNA]</scope>
    <source>
        <strain evidence="4 5">AF35-6BH</strain>
    </source>
</reference>
<dbReference type="PROSITE" id="PS50943">
    <property type="entry name" value="HTH_CROC1"/>
    <property type="match status" value="1"/>
</dbReference>
<dbReference type="EMBL" id="QRPK01000058">
    <property type="protein sequence ID" value="RHM07758.1"/>
    <property type="molecule type" value="Genomic_DNA"/>
</dbReference>
<dbReference type="SUPFAM" id="SSF47413">
    <property type="entry name" value="lambda repressor-like DNA-binding domains"/>
    <property type="match status" value="1"/>
</dbReference>
<dbReference type="PANTHER" id="PTHR46558:SF11">
    <property type="entry name" value="HTH-TYPE TRANSCRIPTIONAL REGULATOR XRE"/>
    <property type="match status" value="1"/>
</dbReference>
<dbReference type="Gene3D" id="1.10.260.40">
    <property type="entry name" value="lambda repressor-like DNA-binding domains"/>
    <property type="match status" value="1"/>
</dbReference>
<evidence type="ECO:0000313" key="5">
    <source>
        <dbReference type="Proteomes" id="UP000284868"/>
    </source>
</evidence>
<reference evidence="3" key="2">
    <citation type="submission" date="2021-02" db="EMBL/GenBank/DDBJ databases">
        <title>Infant gut strain persistence is associated with maternal origin, phylogeny, and functional potential including surface adhesion and iron acquisition.</title>
        <authorList>
            <person name="Lou Y.C."/>
        </authorList>
    </citation>
    <scope>NUCLEOTIDE SEQUENCE</scope>
    <source>
        <strain evidence="3">L3_108_103G1_dasL3_108_103G1_concoct_2</strain>
    </source>
</reference>
<feature type="domain" description="HTH cro/C1-type" evidence="2">
    <location>
        <begin position="7"/>
        <end position="61"/>
    </location>
</feature>
<evidence type="ECO:0000313" key="4">
    <source>
        <dbReference type="EMBL" id="RHM07758.1"/>
    </source>
</evidence>
<protein>
    <submittedName>
        <fullName evidence="3">Helix-turn-helix transcriptional regulator</fullName>
    </submittedName>
    <submittedName>
        <fullName evidence="4">XRE family transcriptional regulator</fullName>
    </submittedName>
</protein>
<evidence type="ECO:0000256" key="1">
    <source>
        <dbReference type="ARBA" id="ARBA00023125"/>
    </source>
</evidence>
<dbReference type="RefSeq" id="WP_004800527.1">
    <property type="nucleotide sequence ID" value="NZ_CABKNA010000002.1"/>
</dbReference>
<comment type="caution">
    <text evidence="4">The sequence shown here is derived from an EMBL/GenBank/DDBJ whole genome shotgun (WGS) entry which is preliminary data.</text>
</comment>
<dbReference type="Pfam" id="PF01381">
    <property type="entry name" value="HTH_3"/>
    <property type="match status" value="1"/>
</dbReference>
<proteinExistence type="predicted"/>
<accession>A0A415P537</accession>
<keyword evidence="1" id="KW-0238">DNA-binding</keyword>
<evidence type="ECO:0000313" key="3">
    <source>
        <dbReference type="EMBL" id="MBS4883420.1"/>
    </source>
</evidence>
<dbReference type="GO" id="GO:0003677">
    <property type="term" value="F:DNA binding"/>
    <property type="evidence" value="ECO:0007669"/>
    <property type="project" value="UniProtKB-KW"/>
</dbReference>
<dbReference type="OrthoDB" id="2475196at2"/>
<dbReference type="EMBL" id="JAGZMZ010000002">
    <property type="protein sequence ID" value="MBS4883420.1"/>
    <property type="molecule type" value="Genomic_DNA"/>
</dbReference>
<dbReference type="Proteomes" id="UP000753219">
    <property type="component" value="Unassembled WGS sequence"/>
</dbReference>
<dbReference type="InterPro" id="IPR010982">
    <property type="entry name" value="Lambda_DNA-bd_dom_sf"/>
</dbReference>
<dbReference type="CDD" id="cd00093">
    <property type="entry name" value="HTH_XRE"/>
    <property type="match status" value="1"/>
</dbReference>
<keyword evidence="5" id="KW-1185">Reference proteome</keyword>
<organism evidence="4 5">
    <name type="scientific">Amedibacillus dolichus</name>
    <dbReference type="NCBI Taxonomy" id="31971"/>
    <lineage>
        <taxon>Bacteria</taxon>
        <taxon>Bacillati</taxon>
        <taxon>Bacillota</taxon>
        <taxon>Erysipelotrichia</taxon>
        <taxon>Erysipelotrichales</taxon>
        <taxon>Erysipelotrichaceae</taxon>
        <taxon>Amedibacillus</taxon>
    </lineage>
</organism>
<name>A0A415P537_9FIRM</name>
<sequence length="109" mass="12646">MQLGDIIQAQLTMKNMTQTDLAKKINIGQRSISNYVNNKSLPDLETLAKICNILEIDIYTILGTKQYDNEALFIRDKNECMFLTMYRSLPDHKKAHFMQSILTLMDMLK</sequence>
<dbReference type="Proteomes" id="UP000284868">
    <property type="component" value="Unassembled WGS sequence"/>
</dbReference>
<evidence type="ECO:0000259" key="2">
    <source>
        <dbReference type="PROSITE" id="PS50943"/>
    </source>
</evidence>